<feature type="chain" id="PRO_5039032576" description="Lipoprotein" evidence="1">
    <location>
        <begin position="19"/>
        <end position="73"/>
    </location>
</feature>
<proteinExistence type="predicted"/>
<protein>
    <recommendedName>
        <fullName evidence="4">Lipoprotein</fullName>
    </recommendedName>
</protein>
<evidence type="ECO:0000313" key="3">
    <source>
        <dbReference type="Proteomes" id="UP000242656"/>
    </source>
</evidence>
<gene>
    <name evidence="2" type="ORF">COI93_09220</name>
</gene>
<sequence>MKRIIIFLLFLSVFTLSAGCNSTDSPQIDEILGIGISTTSHEVRFQHTTDKKKIKTISNIFNKKEWVVNKVKL</sequence>
<keyword evidence="1" id="KW-0732">Signal</keyword>
<dbReference type="PROSITE" id="PS51257">
    <property type="entry name" value="PROKAR_LIPOPROTEIN"/>
    <property type="match status" value="1"/>
</dbReference>
<dbReference type="RefSeq" id="WP_098490530.1">
    <property type="nucleotide sequence ID" value="NZ_NUWN01000028.1"/>
</dbReference>
<comment type="caution">
    <text evidence="2">The sequence shown here is derived from an EMBL/GenBank/DDBJ whole genome shotgun (WGS) entry which is preliminary data.</text>
</comment>
<evidence type="ECO:0000313" key="2">
    <source>
        <dbReference type="EMBL" id="PFK43925.1"/>
    </source>
</evidence>
<organism evidence="2 3">
    <name type="scientific">Bacillus cereus</name>
    <dbReference type="NCBI Taxonomy" id="1396"/>
    <lineage>
        <taxon>Bacteria</taxon>
        <taxon>Bacillati</taxon>
        <taxon>Bacillota</taxon>
        <taxon>Bacilli</taxon>
        <taxon>Bacillales</taxon>
        <taxon>Bacillaceae</taxon>
        <taxon>Bacillus</taxon>
        <taxon>Bacillus cereus group</taxon>
    </lineage>
</organism>
<dbReference type="AlphaFoldDB" id="A0A2B0MS79"/>
<evidence type="ECO:0000256" key="1">
    <source>
        <dbReference type="SAM" id="SignalP"/>
    </source>
</evidence>
<evidence type="ECO:0008006" key="4">
    <source>
        <dbReference type="Google" id="ProtNLM"/>
    </source>
</evidence>
<accession>A0A2B0MS79</accession>
<name>A0A2B0MS79_BACCE</name>
<feature type="signal peptide" evidence="1">
    <location>
        <begin position="1"/>
        <end position="18"/>
    </location>
</feature>
<dbReference type="EMBL" id="NUWN01000028">
    <property type="protein sequence ID" value="PFK43925.1"/>
    <property type="molecule type" value="Genomic_DNA"/>
</dbReference>
<reference evidence="2 3" key="1">
    <citation type="submission" date="2017-09" db="EMBL/GenBank/DDBJ databases">
        <title>Large-scale bioinformatics analysis of Bacillus genomes uncovers conserved roles of natural products in bacterial physiology.</title>
        <authorList>
            <consortium name="Agbiome Team Llc"/>
            <person name="Bleich R.M."/>
            <person name="Grubbs K.J."/>
            <person name="Santa Maria K.C."/>
            <person name="Allen S.E."/>
            <person name="Farag S."/>
            <person name="Shank E.A."/>
            <person name="Bowers A."/>
        </authorList>
    </citation>
    <scope>NUCLEOTIDE SEQUENCE [LARGE SCALE GENOMIC DNA]</scope>
    <source>
        <strain evidence="2 3">AFS083043</strain>
    </source>
</reference>
<dbReference type="Proteomes" id="UP000242656">
    <property type="component" value="Unassembled WGS sequence"/>
</dbReference>